<dbReference type="InterPro" id="IPR036770">
    <property type="entry name" value="Ankyrin_rpt-contain_sf"/>
</dbReference>
<dbReference type="EMBL" id="LR877148">
    <property type="protein sequence ID" value="CAD2215225.1"/>
    <property type="molecule type" value="Genomic_DNA"/>
</dbReference>
<accession>A0A7G2C6X5</accession>
<dbReference type="Proteomes" id="UP000515908">
    <property type="component" value="Chromosome 04"/>
</dbReference>
<dbReference type="PANTHER" id="PTHR24166">
    <property type="entry name" value="ROLLING PEBBLES, ISOFORM B"/>
    <property type="match status" value="1"/>
</dbReference>
<evidence type="ECO:0000256" key="3">
    <source>
        <dbReference type="SAM" id="MobiDB-lite"/>
    </source>
</evidence>
<feature type="compositionally biased region" description="Acidic residues" evidence="3">
    <location>
        <begin position="352"/>
        <end position="368"/>
    </location>
</feature>
<dbReference type="OrthoDB" id="10254927at2759"/>
<dbReference type="SMART" id="SM00248">
    <property type="entry name" value="ANK"/>
    <property type="match status" value="3"/>
</dbReference>
<feature type="compositionally biased region" description="Basic and acidic residues" evidence="3">
    <location>
        <begin position="414"/>
        <end position="436"/>
    </location>
</feature>
<feature type="compositionally biased region" description="Basic and acidic residues" evidence="3">
    <location>
        <begin position="396"/>
        <end position="406"/>
    </location>
</feature>
<keyword evidence="2" id="KW-0040">ANK repeat</keyword>
<protein>
    <submittedName>
        <fullName evidence="4">Uncharacterized protein</fullName>
    </submittedName>
</protein>
<keyword evidence="1" id="KW-0677">Repeat</keyword>
<evidence type="ECO:0000256" key="2">
    <source>
        <dbReference type="ARBA" id="ARBA00023043"/>
    </source>
</evidence>
<dbReference type="VEuPathDB" id="TriTrypDB:ADEAN_000268000"/>
<dbReference type="SUPFAM" id="SSF48403">
    <property type="entry name" value="Ankyrin repeat"/>
    <property type="match status" value="1"/>
</dbReference>
<dbReference type="PANTHER" id="PTHR24166:SF47">
    <property type="entry name" value="M-PHASE PHOSPHOPROTEIN 8"/>
    <property type="match status" value="1"/>
</dbReference>
<sequence length="476" mass="53840">MLREEQHHKLPLTYAVEQNLPESILQLLLAAGASVSKCESGSKNRYNALLQTCWTEEDGTWRLLLQHSRQQGQLLADLTVADPQGRTPLHVLASSTSHRAVEMLEQIGNAGEDTATDVWGALLSCQDKEGATPLHTALRQLAPAGDYLLDRLAEQPQEALVKVLTTQTSKSGETPLLYLFSSHVGGKEVEPKIRAVGQRLLSLHPPQATHLNKQNVSLLSLLTAQPHVFTTEEPYAQLLRHLWEHHKDEFDRLMGAKDTANGFSFIHHIILYKNTPAMKALVQFLADQNMDPTEKEWLTATAGENVSCTELAATRGDFPDTLLQLLLTAGIVKKEEYTEIHAQHEQLQQERQEEEEAEEDEETDEEEAVVYQPHYKEKKQGPNRAQQSRRVWRQKAARDLRAKRAEEEAEEENGEGRAIKDQPRTEKKAIEPRRTAENAPRGARQEVRHPAPHKAAHTASSSRWMRNFWSPRRSIF</sequence>
<evidence type="ECO:0000256" key="1">
    <source>
        <dbReference type="ARBA" id="ARBA00022737"/>
    </source>
</evidence>
<name>A0A7G2C6X5_9TRYP</name>
<reference evidence="4 5" key="1">
    <citation type="submission" date="2020-08" db="EMBL/GenBank/DDBJ databases">
        <authorList>
            <person name="Newling K."/>
            <person name="Davey J."/>
            <person name="Forrester S."/>
        </authorList>
    </citation>
    <scope>NUCLEOTIDE SEQUENCE [LARGE SCALE GENOMIC DNA]</scope>
    <source>
        <strain evidence="5">Crithidia deanei Carvalho (ATCC PRA-265)</strain>
    </source>
</reference>
<keyword evidence="5" id="KW-1185">Reference proteome</keyword>
<feature type="region of interest" description="Disordered" evidence="3">
    <location>
        <begin position="343"/>
        <end position="463"/>
    </location>
</feature>
<dbReference type="AlphaFoldDB" id="A0A7G2C6X5"/>
<evidence type="ECO:0000313" key="5">
    <source>
        <dbReference type="Proteomes" id="UP000515908"/>
    </source>
</evidence>
<proteinExistence type="predicted"/>
<dbReference type="Gene3D" id="1.25.40.20">
    <property type="entry name" value="Ankyrin repeat-containing domain"/>
    <property type="match status" value="2"/>
</dbReference>
<dbReference type="InterPro" id="IPR002110">
    <property type="entry name" value="Ankyrin_rpt"/>
</dbReference>
<evidence type="ECO:0000313" key="4">
    <source>
        <dbReference type="EMBL" id="CAD2215225.1"/>
    </source>
</evidence>
<gene>
    <name evidence="4" type="ORF">ADEAN_000268000</name>
</gene>
<organism evidence="4 5">
    <name type="scientific">Angomonas deanei</name>
    <dbReference type="NCBI Taxonomy" id="59799"/>
    <lineage>
        <taxon>Eukaryota</taxon>
        <taxon>Discoba</taxon>
        <taxon>Euglenozoa</taxon>
        <taxon>Kinetoplastea</taxon>
        <taxon>Metakinetoplastina</taxon>
        <taxon>Trypanosomatida</taxon>
        <taxon>Trypanosomatidae</taxon>
        <taxon>Strigomonadinae</taxon>
        <taxon>Angomonas</taxon>
    </lineage>
</organism>
<dbReference type="InterPro" id="IPR050889">
    <property type="entry name" value="Dendritic_Spine_Reg/Scaffold"/>
</dbReference>